<dbReference type="AlphaFoldDB" id="A0A512B043"/>
<dbReference type="CDD" id="cd00207">
    <property type="entry name" value="fer2"/>
    <property type="match status" value="1"/>
</dbReference>
<dbReference type="PROSITE" id="PS51085">
    <property type="entry name" value="2FE2S_FER_2"/>
    <property type="match status" value="1"/>
</dbReference>
<name>A0A512B043_9BACT</name>
<sequence>MPKLILQNLYQKEVLVAPEQKILTAIGNAGIDWMHACGGKGRCTTCRIIVLAGIEGFGELTPPEIKYREQGRLKENERLTCQCTLQADALGRVPEGTKFPHQSYSD</sequence>
<dbReference type="Gene3D" id="3.10.20.30">
    <property type="match status" value="1"/>
</dbReference>
<dbReference type="InterPro" id="IPR036010">
    <property type="entry name" value="2Fe-2S_ferredoxin-like_sf"/>
</dbReference>
<dbReference type="InterPro" id="IPR012675">
    <property type="entry name" value="Beta-grasp_dom_sf"/>
</dbReference>
<feature type="domain" description="2Fe-2S ferredoxin-type" evidence="1">
    <location>
        <begin position="1"/>
        <end position="97"/>
    </location>
</feature>
<dbReference type="OrthoDB" id="9799640at2"/>
<protein>
    <recommendedName>
        <fullName evidence="1">2Fe-2S ferredoxin-type domain-containing protein</fullName>
    </recommendedName>
</protein>
<accession>A0A512B043</accession>
<comment type="caution">
    <text evidence="2">The sequence shown here is derived from an EMBL/GenBank/DDBJ whole genome shotgun (WGS) entry which is preliminary data.</text>
</comment>
<dbReference type="GO" id="GO:0051536">
    <property type="term" value="F:iron-sulfur cluster binding"/>
    <property type="evidence" value="ECO:0007669"/>
    <property type="project" value="InterPro"/>
</dbReference>
<keyword evidence="3" id="KW-1185">Reference proteome</keyword>
<organism evidence="2 3">
    <name type="scientific">Adhaeribacter aerolatus</name>
    <dbReference type="NCBI Taxonomy" id="670289"/>
    <lineage>
        <taxon>Bacteria</taxon>
        <taxon>Pseudomonadati</taxon>
        <taxon>Bacteroidota</taxon>
        <taxon>Cytophagia</taxon>
        <taxon>Cytophagales</taxon>
        <taxon>Hymenobacteraceae</taxon>
        <taxon>Adhaeribacter</taxon>
    </lineage>
</organism>
<evidence type="ECO:0000313" key="3">
    <source>
        <dbReference type="Proteomes" id="UP000321532"/>
    </source>
</evidence>
<dbReference type="SUPFAM" id="SSF54292">
    <property type="entry name" value="2Fe-2S ferredoxin-like"/>
    <property type="match status" value="1"/>
</dbReference>
<proteinExistence type="predicted"/>
<dbReference type="Pfam" id="PF00111">
    <property type="entry name" value="Fer2"/>
    <property type="match status" value="1"/>
</dbReference>
<evidence type="ECO:0000313" key="2">
    <source>
        <dbReference type="EMBL" id="GEO05329.1"/>
    </source>
</evidence>
<dbReference type="RefSeq" id="WP_146899057.1">
    <property type="nucleotide sequence ID" value="NZ_BJYS01000022.1"/>
</dbReference>
<evidence type="ECO:0000259" key="1">
    <source>
        <dbReference type="PROSITE" id="PS51085"/>
    </source>
</evidence>
<dbReference type="Proteomes" id="UP000321532">
    <property type="component" value="Unassembled WGS sequence"/>
</dbReference>
<dbReference type="InterPro" id="IPR001041">
    <property type="entry name" value="2Fe-2S_ferredoxin-type"/>
</dbReference>
<dbReference type="EMBL" id="BJYS01000022">
    <property type="protein sequence ID" value="GEO05329.1"/>
    <property type="molecule type" value="Genomic_DNA"/>
</dbReference>
<reference evidence="2 3" key="1">
    <citation type="submission" date="2019-07" db="EMBL/GenBank/DDBJ databases">
        <title>Whole genome shotgun sequence of Adhaeribacter aerolatus NBRC 106133.</title>
        <authorList>
            <person name="Hosoyama A."/>
            <person name="Uohara A."/>
            <person name="Ohji S."/>
            <person name="Ichikawa N."/>
        </authorList>
    </citation>
    <scope>NUCLEOTIDE SEQUENCE [LARGE SCALE GENOMIC DNA]</scope>
    <source>
        <strain evidence="2 3">NBRC 106133</strain>
    </source>
</reference>
<gene>
    <name evidence="2" type="ORF">AAE02nite_29930</name>
</gene>